<evidence type="ECO:0000256" key="1">
    <source>
        <dbReference type="SAM" id="MobiDB-lite"/>
    </source>
</evidence>
<dbReference type="PROSITE" id="PS51708">
    <property type="entry name" value="CHAD"/>
    <property type="match status" value="1"/>
</dbReference>
<evidence type="ECO:0000313" key="3">
    <source>
        <dbReference type="EMBL" id="OWQ49353.1"/>
    </source>
</evidence>
<reference evidence="3 4" key="1">
    <citation type="submission" date="2017-06" db="EMBL/GenBank/DDBJ databases">
        <authorList>
            <person name="Kim H.J."/>
            <person name="Triplett B.A."/>
        </authorList>
    </citation>
    <scope>NUCLEOTIDE SEQUENCE [LARGE SCALE GENOMIC DNA]</scope>
    <source>
        <strain evidence="3 4">13146</strain>
    </source>
</reference>
<comment type="caution">
    <text evidence="3">The sequence shown here is derived from an EMBL/GenBank/DDBJ whole genome shotgun (WGS) entry which is preliminary data.</text>
</comment>
<dbReference type="SMART" id="SM00880">
    <property type="entry name" value="CHAD"/>
    <property type="match status" value="1"/>
</dbReference>
<dbReference type="InterPro" id="IPR007899">
    <property type="entry name" value="CHAD_dom"/>
</dbReference>
<dbReference type="OrthoDB" id="6053016at2"/>
<dbReference type="AlphaFoldDB" id="A0A246HH73"/>
<dbReference type="Gene3D" id="1.40.20.10">
    <property type="entry name" value="CHAD domain"/>
    <property type="match status" value="1"/>
</dbReference>
<feature type="region of interest" description="Disordered" evidence="1">
    <location>
        <begin position="154"/>
        <end position="175"/>
    </location>
</feature>
<dbReference type="Proteomes" id="UP000198157">
    <property type="component" value="Unassembled WGS sequence"/>
</dbReference>
<dbReference type="PANTHER" id="PTHR39339:SF1">
    <property type="entry name" value="CHAD DOMAIN-CONTAINING PROTEIN"/>
    <property type="match status" value="1"/>
</dbReference>
<dbReference type="EMBL" id="NIVS01000060">
    <property type="protein sequence ID" value="OWQ49353.1"/>
    <property type="molecule type" value="Genomic_DNA"/>
</dbReference>
<proteinExistence type="predicted"/>
<dbReference type="Pfam" id="PF05235">
    <property type="entry name" value="CHAD"/>
    <property type="match status" value="1"/>
</dbReference>
<evidence type="ECO:0000259" key="2">
    <source>
        <dbReference type="PROSITE" id="PS51708"/>
    </source>
</evidence>
<sequence length="262" mass="29109">MSPPAIGPAARALAARECITIAEALSPQPDIHDAVHRARKTIRRLRSLLALLDNSPLETDQADAALRRLGQGLSALRDAHVVVDTCQHLAAQQPALPWAEVGRRLTVRRDARLAQALARDPAFARRHAALGRIVRDLQGQPWESLGRRDLRKGLARSERRTAKAEKRAARSRDTEDLHRWRRRVRRLRMQLEALPALDSALAASIKRSRPGRQARALHTLGDQLGWQQDLRMLRNLVRVMPGVEGRRALLAQMDAGGVAALG</sequence>
<protein>
    <recommendedName>
        <fullName evidence="2">CHAD domain-containing protein</fullName>
    </recommendedName>
</protein>
<accession>A0A246HH73</accession>
<feature type="domain" description="CHAD" evidence="2">
    <location>
        <begin position="1"/>
        <end position="262"/>
    </location>
</feature>
<gene>
    <name evidence="3" type="ORF">CEE60_19740</name>
</gene>
<dbReference type="PANTHER" id="PTHR39339">
    <property type="entry name" value="SLR1444 PROTEIN"/>
    <property type="match status" value="1"/>
</dbReference>
<name>A0A246HH73_STEMA</name>
<organism evidence="3 4">
    <name type="scientific">Stenotrophomonas maltophilia</name>
    <name type="common">Pseudomonas maltophilia</name>
    <name type="synonym">Xanthomonas maltophilia</name>
    <dbReference type="NCBI Taxonomy" id="40324"/>
    <lineage>
        <taxon>Bacteria</taxon>
        <taxon>Pseudomonadati</taxon>
        <taxon>Pseudomonadota</taxon>
        <taxon>Gammaproteobacteria</taxon>
        <taxon>Lysobacterales</taxon>
        <taxon>Lysobacteraceae</taxon>
        <taxon>Stenotrophomonas</taxon>
        <taxon>Stenotrophomonas maltophilia group</taxon>
    </lineage>
</organism>
<evidence type="ECO:0000313" key="4">
    <source>
        <dbReference type="Proteomes" id="UP000198157"/>
    </source>
</evidence>
<dbReference type="InterPro" id="IPR038186">
    <property type="entry name" value="CHAD_dom_sf"/>
</dbReference>